<protein>
    <submittedName>
        <fullName evidence="7">Spore germination protein KA</fullName>
    </submittedName>
</protein>
<feature type="transmembrane region" description="Helical" evidence="6">
    <location>
        <begin position="375"/>
        <end position="394"/>
    </location>
</feature>
<keyword evidence="3 4" id="KW-0472">Membrane</keyword>
<keyword evidence="8" id="KW-1185">Reference proteome</keyword>
<comment type="similarity">
    <text evidence="2 4">Belongs to the GerABKA family.</text>
</comment>
<keyword evidence="6" id="KW-0812">Transmembrane</keyword>
<evidence type="ECO:0000313" key="8">
    <source>
        <dbReference type="Proteomes" id="UP000619534"/>
    </source>
</evidence>
<proteinExistence type="inferred from homology"/>
<comment type="caution">
    <text evidence="7">The sequence shown here is derived from an EMBL/GenBank/DDBJ whole genome shotgun (WGS) entry which is preliminary data.</text>
</comment>
<dbReference type="PIRSF" id="PIRSF005690">
    <property type="entry name" value="GerBA"/>
    <property type="match status" value="1"/>
</dbReference>
<dbReference type="PANTHER" id="PTHR22550:SF5">
    <property type="entry name" value="LEUCINE ZIPPER PROTEIN 4"/>
    <property type="match status" value="1"/>
</dbReference>
<evidence type="ECO:0000256" key="6">
    <source>
        <dbReference type="SAM" id="Phobius"/>
    </source>
</evidence>
<dbReference type="Proteomes" id="UP000619534">
    <property type="component" value="Unassembled WGS sequence"/>
</dbReference>
<gene>
    <name evidence="7" type="primary">gerKA</name>
    <name evidence="7" type="ORF">GCM10007216_28060</name>
</gene>
<evidence type="ECO:0000256" key="1">
    <source>
        <dbReference type="ARBA" id="ARBA00004141"/>
    </source>
</evidence>
<feature type="transmembrane region" description="Helical" evidence="6">
    <location>
        <begin position="400"/>
        <end position="426"/>
    </location>
</feature>
<feature type="compositionally biased region" description="Basic residues" evidence="5">
    <location>
        <begin position="514"/>
        <end position="527"/>
    </location>
</feature>
<evidence type="ECO:0000256" key="5">
    <source>
        <dbReference type="SAM" id="MobiDB-lite"/>
    </source>
</evidence>
<dbReference type="EMBL" id="BMCJ01000005">
    <property type="protein sequence ID" value="GGC95715.1"/>
    <property type="molecule type" value="Genomic_DNA"/>
</dbReference>
<feature type="transmembrane region" description="Helical" evidence="6">
    <location>
        <begin position="308"/>
        <end position="330"/>
    </location>
</feature>
<dbReference type="PANTHER" id="PTHR22550">
    <property type="entry name" value="SPORE GERMINATION PROTEIN"/>
    <property type="match status" value="1"/>
</dbReference>
<accession>A0ABQ1PEH2</accession>
<dbReference type="InterPro" id="IPR004995">
    <property type="entry name" value="Spore_Ger"/>
</dbReference>
<dbReference type="Pfam" id="PF03323">
    <property type="entry name" value="GerA"/>
    <property type="match status" value="1"/>
</dbReference>
<evidence type="ECO:0000256" key="4">
    <source>
        <dbReference type="PIRNR" id="PIRNR005690"/>
    </source>
</evidence>
<feature type="region of interest" description="Disordered" evidence="5">
    <location>
        <begin position="503"/>
        <end position="527"/>
    </location>
</feature>
<name>A0ABQ1PEH2_9BACI</name>
<feature type="transmembrane region" description="Helical" evidence="6">
    <location>
        <begin position="433"/>
        <end position="459"/>
    </location>
</feature>
<keyword evidence="6" id="KW-1133">Transmembrane helix</keyword>
<comment type="subcellular location">
    <subcellularLocation>
        <location evidence="4">Cell membrane</location>
    </subcellularLocation>
    <subcellularLocation>
        <location evidence="1">Membrane</location>
        <topology evidence="1">Multi-pass membrane protein</topology>
    </subcellularLocation>
</comment>
<reference evidence="8" key="1">
    <citation type="journal article" date="2019" name="Int. J. Syst. Evol. Microbiol.">
        <title>The Global Catalogue of Microorganisms (GCM) 10K type strain sequencing project: providing services to taxonomists for standard genome sequencing and annotation.</title>
        <authorList>
            <consortium name="The Broad Institute Genomics Platform"/>
            <consortium name="The Broad Institute Genome Sequencing Center for Infectious Disease"/>
            <person name="Wu L."/>
            <person name="Ma J."/>
        </authorList>
    </citation>
    <scope>NUCLEOTIDE SEQUENCE [LARGE SCALE GENOMIC DNA]</scope>
    <source>
        <strain evidence="8">CCM 7282</strain>
    </source>
</reference>
<evidence type="ECO:0000313" key="7">
    <source>
        <dbReference type="EMBL" id="GGC95715.1"/>
    </source>
</evidence>
<organism evidence="7 8">
    <name type="scientific">Thalassobacillus devorans</name>
    <dbReference type="NCBI Taxonomy" id="279813"/>
    <lineage>
        <taxon>Bacteria</taxon>
        <taxon>Bacillati</taxon>
        <taxon>Bacillota</taxon>
        <taxon>Bacilli</taxon>
        <taxon>Bacillales</taxon>
        <taxon>Bacillaceae</taxon>
        <taxon>Thalassobacillus</taxon>
    </lineage>
</organism>
<sequence>MSRFSRRKRQTPEEQTSSKKLDKTLQNNLEQFKQTLGESTDIVIRTFKAGQTGSIDIAVLYTSGLVNDTIVHDFVLDTLMVQIRQTPLDTIEKDNYQLIKDFAMTGGNITDIDTTEKLFNHVLSGDTVVMLDGSSEAMAIDTREWESRSVEEPSTQSVVRGPKEGFTENLRTNTALLRRRIKDPNLWISTKPIGTKSKTDVAVVYLHGVADEKVVKEVTHRLNKIDIDAILDSGYVEELIQDETYTPFPTVYNSERPDTIAGGLLEGRIAIIVDGSPFVLLVPALFVNFFQSAEDYFQRADFSTLIRLIRYLAFFLALLTPSAYIALTTYHQEMIPTSLLVSLSAQREGVPFPAFVEALLMEITFEILREAGVRLPKAVGSAISIVGALVLGQAAVEAGIVSSAMVIVVSLTAISSFVSPSFNFAISIRMLRFGFMILAATLGLFGILLGLIILTLHLASLRSFGVPYLTPMAPFIVSDQKDAILRFPRWKLTTRPRLVTQQNITREDVEAPKPPKRSRRKKRKKQK</sequence>
<evidence type="ECO:0000256" key="2">
    <source>
        <dbReference type="ARBA" id="ARBA00005278"/>
    </source>
</evidence>
<dbReference type="RefSeq" id="WP_062443289.1">
    <property type="nucleotide sequence ID" value="NZ_BMCJ01000005.1"/>
</dbReference>
<evidence type="ECO:0000256" key="3">
    <source>
        <dbReference type="ARBA" id="ARBA00023136"/>
    </source>
</evidence>
<dbReference type="InterPro" id="IPR050768">
    <property type="entry name" value="UPF0353/GerABKA_families"/>
</dbReference>